<accession>A0A0F8X7S1</accession>
<sequence>MVETNVSKAKVGDLENAQEDFEVGAMQPEGISDSKETEYLNPDFTKYFGYYQTIPELKAAIDAKATWTWGKGYEADEATTMLLDTIKGNGFDTFNSIIENGERVIELGGNFYAEKIRNEDKKLINLKPLDPSVIMRHANRQGIIIRFEQISKIEGKEPKKFTPDKIFYMARNRFADEIHGRGIAGKLKLIIDMKNEAMADQRKALHWNVIPRWKFKLKTDDTTEIAAYKAKQDAATGLGENIYEPFDVSESELISVAPNATLNPMAWIN</sequence>
<name>A0A0F8X7S1_9ZZZZ</name>
<evidence type="ECO:0000313" key="1">
    <source>
        <dbReference type="EMBL" id="KKK65197.1"/>
    </source>
</evidence>
<gene>
    <name evidence="1" type="ORF">LCGC14_2976580</name>
</gene>
<feature type="non-terminal residue" evidence="1">
    <location>
        <position position="269"/>
    </location>
</feature>
<dbReference type="AlphaFoldDB" id="A0A0F8X7S1"/>
<protein>
    <recommendedName>
        <fullName evidence="2">Phage portal protein</fullName>
    </recommendedName>
</protein>
<reference evidence="1" key="1">
    <citation type="journal article" date="2015" name="Nature">
        <title>Complex archaea that bridge the gap between prokaryotes and eukaryotes.</title>
        <authorList>
            <person name="Spang A."/>
            <person name="Saw J.H."/>
            <person name="Jorgensen S.L."/>
            <person name="Zaremba-Niedzwiedzka K."/>
            <person name="Martijn J."/>
            <person name="Lind A.E."/>
            <person name="van Eijk R."/>
            <person name="Schleper C."/>
            <person name="Guy L."/>
            <person name="Ettema T.J."/>
        </authorList>
    </citation>
    <scope>NUCLEOTIDE SEQUENCE</scope>
</reference>
<dbReference type="EMBL" id="LAZR01060671">
    <property type="protein sequence ID" value="KKK65197.1"/>
    <property type="molecule type" value="Genomic_DNA"/>
</dbReference>
<comment type="caution">
    <text evidence="1">The sequence shown here is derived from an EMBL/GenBank/DDBJ whole genome shotgun (WGS) entry which is preliminary data.</text>
</comment>
<proteinExistence type="predicted"/>
<evidence type="ECO:0008006" key="2">
    <source>
        <dbReference type="Google" id="ProtNLM"/>
    </source>
</evidence>
<organism evidence="1">
    <name type="scientific">marine sediment metagenome</name>
    <dbReference type="NCBI Taxonomy" id="412755"/>
    <lineage>
        <taxon>unclassified sequences</taxon>
        <taxon>metagenomes</taxon>
        <taxon>ecological metagenomes</taxon>
    </lineage>
</organism>